<dbReference type="PANTHER" id="PTHR43095">
    <property type="entry name" value="SUGAR KINASE"/>
    <property type="match status" value="1"/>
</dbReference>
<reference evidence="6 7" key="1">
    <citation type="submission" date="2020-12" db="EMBL/GenBank/DDBJ databases">
        <title>Vagococcus allomyrinae sp. nov. and Enterococcus lavae sp. nov., isolated from the larvae of Allomyrina dichotoma.</title>
        <authorList>
            <person name="Lee S.D."/>
        </authorList>
    </citation>
    <scope>NUCLEOTIDE SEQUENCE [LARGE SCALE GENOMIC DNA]</scope>
    <source>
        <strain evidence="6 7">BWM-S5</strain>
    </source>
</reference>
<evidence type="ECO:0000256" key="3">
    <source>
        <dbReference type="ARBA" id="ARBA00022777"/>
    </source>
</evidence>
<evidence type="ECO:0008006" key="8">
    <source>
        <dbReference type="Google" id="ProtNLM"/>
    </source>
</evidence>
<dbReference type="CDD" id="cd07773">
    <property type="entry name" value="ASKHA_NBD_FGGY_FK"/>
    <property type="match status" value="1"/>
</dbReference>
<comment type="similarity">
    <text evidence="1">Belongs to the FGGY kinase family.</text>
</comment>
<keyword evidence="2" id="KW-0808">Transferase</keyword>
<evidence type="ECO:0000259" key="4">
    <source>
        <dbReference type="Pfam" id="PF00370"/>
    </source>
</evidence>
<accession>A0ABS4CHZ1</accession>
<dbReference type="InterPro" id="IPR018484">
    <property type="entry name" value="FGGY_N"/>
</dbReference>
<dbReference type="EMBL" id="JAEDXU010000003">
    <property type="protein sequence ID" value="MBP1046245.1"/>
    <property type="molecule type" value="Genomic_DNA"/>
</dbReference>
<feature type="domain" description="Carbohydrate kinase FGGY C-terminal" evidence="5">
    <location>
        <begin position="254"/>
        <end position="443"/>
    </location>
</feature>
<dbReference type="InterPro" id="IPR043129">
    <property type="entry name" value="ATPase_NBD"/>
</dbReference>
<dbReference type="Gene3D" id="3.30.420.40">
    <property type="match status" value="2"/>
</dbReference>
<dbReference type="PIRSF" id="PIRSF000538">
    <property type="entry name" value="GlpK"/>
    <property type="match status" value="1"/>
</dbReference>
<feature type="domain" description="Carbohydrate kinase FGGY N-terminal" evidence="4">
    <location>
        <begin position="7"/>
        <end position="245"/>
    </location>
</feature>
<dbReference type="SUPFAM" id="SSF53067">
    <property type="entry name" value="Actin-like ATPase domain"/>
    <property type="match status" value="2"/>
</dbReference>
<evidence type="ECO:0000256" key="1">
    <source>
        <dbReference type="ARBA" id="ARBA00009156"/>
    </source>
</evidence>
<dbReference type="InterPro" id="IPR018485">
    <property type="entry name" value="FGGY_C"/>
</dbReference>
<proteinExistence type="inferred from homology"/>
<sequence>MNKRFSITVDIGTTNAKVSLFEIATGELVSRESFQTAKKKDDFGELFDFASIWTQLLAVLTKFVVAHTGNVDSINISSVGEAGVLINEAGEIVSPLIAWYDKRGAGYIDALTTEQKKKIYDITGLPAHPNYSLSKIKWLLEKTDLSKDQAYTWLSLPDLLSYLLTGSLKTEFSMASRTMCYDLLKREWSEEILELFGLSGLIKFPEVGRSGEIVGYTSEGSISELMNETISVRIAGHDHMVGALGINLHSKELLNSTGTTEGLLLIDDTLFINDERFHDSLSNGIFTDPSCYTLFSSMPTGGNAFAWYQEFFDIGKKAFEEECLQLYKSYQKHIVDLNKQLVIVPHFNGSGAPFKNSQSSGMIYGLNLTTRREDILLGLLAGLCLEMKYVSRCFPMERVERLVVIGPAVKNPLWLQMKADSLNKEIAVVQMDEAVSFGALKAAYRDFVYPIDYQIISPDKEHAASFEELIDNYAQLYEAKRNLVEQADSPFVYQSTELNSKEYFMEKDFFFS</sequence>
<comment type="caution">
    <text evidence="6">The sequence shown here is derived from an EMBL/GenBank/DDBJ whole genome shotgun (WGS) entry which is preliminary data.</text>
</comment>
<evidence type="ECO:0000313" key="7">
    <source>
        <dbReference type="Proteomes" id="UP000673375"/>
    </source>
</evidence>
<dbReference type="RefSeq" id="WP_209557060.1">
    <property type="nucleotide sequence ID" value="NZ_JAEDXU010000003.1"/>
</dbReference>
<dbReference type="Proteomes" id="UP000673375">
    <property type="component" value="Unassembled WGS sequence"/>
</dbReference>
<keyword evidence="3" id="KW-0418">Kinase</keyword>
<evidence type="ECO:0000259" key="5">
    <source>
        <dbReference type="Pfam" id="PF02782"/>
    </source>
</evidence>
<protein>
    <recommendedName>
        <fullName evidence="8">Carbohydrate kinase</fullName>
    </recommendedName>
</protein>
<evidence type="ECO:0000313" key="6">
    <source>
        <dbReference type="EMBL" id="MBP1046245.1"/>
    </source>
</evidence>
<organism evidence="6 7">
    <name type="scientific">Enterococcus larvae</name>
    <dbReference type="NCBI Taxonomy" id="2794352"/>
    <lineage>
        <taxon>Bacteria</taxon>
        <taxon>Bacillati</taxon>
        <taxon>Bacillota</taxon>
        <taxon>Bacilli</taxon>
        <taxon>Lactobacillales</taxon>
        <taxon>Enterococcaceae</taxon>
        <taxon>Enterococcus</taxon>
    </lineage>
</organism>
<gene>
    <name evidence="6" type="ORF">I6N96_08105</name>
</gene>
<dbReference type="InterPro" id="IPR050406">
    <property type="entry name" value="FGGY_Carb_Kinase"/>
</dbReference>
<dbReference type="PANTHER" id="PTHR43095:SF5">
    <property type="entry name" value="XYLULOSE KINASE"/>
    <property type="match status" value="1"/>
</dbReference>
<name>A0ABS4CHZ1_9ENTE</name>
<dbReference type="Pfam" id="PF00370">
    <property type="entry name" value="FGGY_N"/>
    <property type="match status" value="1"/>
</dbReference>
<keyword evidence="7" id="KW-1185">Reference proteome</keyword>
<evidence type="ECO:0000256" key="2">
    <source>
        <dbReference type="ARBA" id="ARBA00022679"/>
    </source>
</evidence>
<dbReference type="InterPro" id="IPR000577">
    <property type="entry name" value="Carb_kinase_FGGY"/>
</dbReference>
<dbReference type="Pfam" id="PF02782">
    <property type="entry name" value="FGGY_C"/>
    <property type="match status" value="1"/>
</dbReference>